<dbReference type="SMART" id="SM01349">
    <property type="entry name" value="TOG"/>
    <property type="match status" value="1"/>
</dbReference>
<dbReference type="PANTHER" id="PTHR12609">
    <property type="entry name" value="MICROTUBULE ASSOCIATED PROTEIN XMAP215"/>
    <property type="match status" value="1"/>
</dbReference>
<dbReference type="GO" id="GO:0030951">
    <property type="term" value="P:establishment or maintenance of microtubule cytoskeleton polarity"/>
    <property type="evidence" value="ECO:0007669"/>
    <property type="project" value="InterPro"/>
</dbReference>
<protein>
    <submittedName>
        <fullName evidence="7">TOG domain-containing protein</fullName>
    </submittedName>
</protein>
<dbReference type="GO" id="GO:0061863">
    <property type="term" value="F:microtubule plus end polymerase"/>
    <property type="evidence" value="ECO:0007669"/>
    <property type="project" value="InterPro"/>
</dbReference>
<comment type="similarity">
    <text evidence="2">Belongs to the TOG/XMAP215 family.</text>
</comment>
<sequence>MTEKSDVDEISGTETDQKGGGKQPNVDLWQMLDPVDALSNAHYGQLVDALKKVLEKDANINVASVAAKCLTGICQGLRKKFSAIVPSLAPALFDKFKEKKPFCVIHCFECVDVVCATTRKFFLAKVHIVVAISKPNPDIKKQMDLLLYRLIRDIKPDQMPKKLSKELMPILAKHTADPDAEVRDASCAALGAIMKCIGQKAALAMFSTLVTDKTKISRIEEFWKKAIEESDEC</sequence>
<dbReference type="WBParaSite" id="jg2170">
    <property type="protein sequence ID" value="jg2170"/>
    <property type="gene ID" value="jg2170"/>
</dbReference>
<dbReference type="InterPro" id="IPR000357">
    <property type="entry name" value="HEAT"/>
</dbReference>
<dbReference type="GO" id="GO:0046785">
    <property type="term" value="P:microtubule polymerization"/>
    <property type="evidence" value="ECO:0007669"/>
    <property type="project" value="InterPro"/>
</dbReference>
<reference evidence="7" key="1">
    <citation type="submission" date="2022-11" db="UniProtKB">
        <authorList>
            <consortium name="WormBaseParasite"/>
        </authorList>
    </citation>
    <scope>IDENTIFICATION</scope>
</reference>
<feature type="repeat" description="HEAT" evidence="3">
    <location>
        <begin position="167"/>
        <end position="205"/>
    </location>
</feature>
<dbReference type="AlphaFoldDB" id="A0A915DMZ1"/>
<dbReference type="GO" id="GO:0051010">
    <property type="term" value="F:microtubule plus-end binding"/>
    <property type="evidence" value="ECO:0007669"/>
    <property type="project" value="InterPro"/>
</dbReference>
<name>A0A915DMZ1_9BILA</name>
<organism evidence="6 7">
    <name type="scientific">Ditylenchus dipsaci</name>
    <dbReference type="NCBI Taxonomy" id="166011"/>
    <lineage>
        <taxon>Eukaryota</taxon>
        <taxon>Metazoa</taxon>
        <taxon>Ecdysozoa</taxon>
        <taxon>Nematoda</taxon>
        <taxon>Chromadorea</taxon>
        <taxon>Rhabditida</taxon>
        <taxon>Tylenchina</taxon>
        <taxon>Tylenchomorpha</taxon>
        <taxon>Sphaerularioidea</taxon>
        <taxon>Anguinidae</taxon>
        <taxon>Anguininae</taxon>
        <taxon>Ditylenchus</taxon>
    </lineage>
</organism>
<dbReference type="InterPro" id="IPR045110">
    <property type="entry name" value="XMAP215"/>
</dbReference>
<evidence type="ECO:0000313" key="7">
    <source>
        <dbReference type="WBParaSite" id="jg2170"/>
    </source>
</evidence>
<dbReference type="Pfam" id="PF02985">
    <property type="entry name" value="HEAT"/>
    <property type="match status" value="1"/>
</dbReference>
<dbReference type="PROSITE" id="PS50077">
    <property type="entry name" value="HEAT_REPEAT"/>
    <property type="match status" value="1"/>
</dbReference>
<evidence type="ECO:0000259" key="5">
    <source>
        <dbReference type="SMART" id="SM01349"/>
    </source>
</evidence>
<dbReference type="InterPro" id="IPR034085">
    <property type="entry name" value="TOG"/>
</dbReference>
<dbReference type="InterPro" id="IPR021133">
    <property type="entry name" value="HEAT_type_2"/>
</dbReference>
<dbReference type="Gene3D" id="1.25.10.10">
    <property type="entry name" value="Leucine-rich Repeat Variant"/>
    <property type="match status" value="1"/>
</dbReference>
<evidence type="ECO:0000256" key="4">
    <source>
        <dbReference type="SAM" id="MobiDB-lite"/>
    </source>
</evidence>
<evidence type="ECO:0000256" key="3">
    <source>
        <dbReference type="PROSITE-ProRule" id="PRU00103"/>
    </source>
</evidence>
<evidence type="ECO:0000256" key="1">
    <source>
        <dbReference type="ARBA" id="ARBA00022737"/>
    </source>
</evidence>
<proteinExistence type="inferred from homology"/>
<dbReference type="InterPro" id="IPR011989">
    <property type="entry name" value="ARM-like"/>
</dbReference>
<keyword evidence="6" id="KW-1185">Reference proteome</keyword>
<accession>A0A915DMZ1</accession>
<feature type="domain" description="TOG" evidence="5">
    <location>
        <begin position="8"/>
        <end position="232"/>
    </location>
</feature>
<evidence type="ECO:0000256" key="2">
    <source>
        <dbReference type="ARBA" id="ARBA00025722"/>
    </source>
</evidence>
<dbReference type="GO" id="GO:0007051">
    <property type="term" value="P:spindle organization"/>
    <property type="evidence" value="ECO:0007669"/>
    <property type="project" value="InterPro"/>
</dbReference>
<feature type="region of interest" description="Disordered" evidence="4">
    <location>
        <begin position="1"/>
        <end position="24"/>
    </location>
</feature>
<dbReference type="SUPFAM" id="SSF48371">
    <property type="entry name" value="ARM repeat"/>
    <property type="match status" value="1"/>
</dbReference>
<dbReference type="InterPro" id="IPR016024">
    <property type="entry name" value="ARM-type_fold"/>
</dbReference>
<keyword evidence="1" id="KW-0677">Repeat</keyword>
<dbReference type="Proteomes" id="UP000887574">
    <property type="component" value="Unplaced"/>
</dbReference>
<evidence type="ECO:0000313" key="6">
    <source>
        <dbReference type="Proteomes" id="UP000887574"/>
    </source>
</evidence>